<evidence type="ECO:0000313" key="3">
    <source>
        <dbReference type="Proteomes" id="UP000800082"/>
    </source>
</evidence>
<dbReference type="EMBL" id="ML978982">
    <property type="protein sequence ID" value="KAF1925707.1"/>
    <property type="molecule type" value="Genomic_DNA"/>
</dbReference>
<protein>
    <submittedName>
        <fullName evidence="2">Uncharacterized protein</fullName>
    </submittedName>
</protein>
<dbReference type="OrthoDB" id="3870081at2759"/>
<dbReference type="AlphaFoldDB" id="A0A6A5RJD0"/>
<reference evidence="2" key="1">
    <citation type="journal article" date="2020" name="Stud. Mycol.">
        <title>101 Dothideomycetes genomes: a test case for predicting lifestyles and emergence of pathogens.</title>
        <authorList>
            <person name="Haridas S."/>
            <person name="Albert R."/>
            <person name="Binder M."/>
            <person name="Bloem J."/>
            <person name="Labutti K."/>
            <person name="Salamov A."/>
            <person name="Andreopoulos B."/>
            <person name="Baker S."/>
            <person name="Barry K."/>
            <person name="Bills G."/>
            <person name="Bluhm B."/>
            <person name="Cannon C."/>
            <person name="Castanera R."/>
            <person name="Culley D."/>
            <person name="Daum C."/>
            <person name="Ezra D."/>
            <person name="Gonzalez J."/>
            <person name="Henrissat B."/>
            <person name="Kuo A."/>
            <person name="Liang C."/>
            <person name="Lipzen A."/>
            <person name="Lutzoni F."/>
            <person name="Magnuson J."/>
            <person name="Mondo S."/>
            <person name="Nolan M."/>
            <person name="Ohm R."/>
            <person name="Pangilinan J."/>
            <person name="Park H.-J."/>
            <person name="Ramirez L."/>
            <person name="Alfaro M."/>
            <person name="Sun H."/>
            <person name="Tritt A."/>
            <person name="Yoshinaga Y."/>
            <person name="Zwiers L.-H."/>
            <person name="Turgeon B."/>
            <person name="Goodwin S."/>
            <person name="Spatafora J."/>
            <person name="Crous P."/>
            <person name="Grigoriev I."/>
        </authorList>
    </citation>
    <scope>NUCLEOTIDE SEQUENCE</scope>
    <source>
        <strain evidence="2">CBS 183.55</strain>
    </source>
</reference>
<name>A0A6A5RJD0_9PLEO</name>
<evidence type="ECO:0000256" key="1">
    <source>
        <dbReference type="SAM" id="MobiDB-lite"/>
    </source>
</evidence>
<keyword evidence="3" id="KW-1185">Reference proteome</keyword>
<evidence type="ECO:0000313" key="2">
    <source>
        <dbReference type="EMBL" id="KAF1925707.1"/>
    </source>
</evidence>
<dbReference type="GeneID" id="54354274"/>
<feature type="compositionally biased region" description="Polar residues" evidence="1">
    <location>
        <begin position="42"/>
        <end position="52"/>
    </location>
</feature>
<dbReference type="Proteomes" id="UP000800082">
    <property type="component" value="Unassembled WGS sequence"/>
</dbReference>
<gene>
    <name evidence="2" type="ORF">M421DRAFT_69427</name>
</gene>
<proteinExistence type="predicted"/>
<accession>A0A6A5RJD0</accession>
<feature type="region of interest" description="Disordered" evidence="1">
    <location>
        <begin position="41"/>
        <end position="63"/>
    </location>
</feature>
<sequence length="63" mass="7068">MARALPRFSRSVEGHNHQQDKETALPLLVLAAYRKALHAKSYGTTRQSTGSPHPQRRELLAAF</sequence>
<organism evidence="2 3">
    <name type="scientific">Didymella exigua CBS 183.55</name>
    <dbReference type="NCBI Taxonomy" id="1150837"/>
    <lineage>
        <taxon>Eukaryota</taxon>
        <taxon>Fungi</taxon>
        <taxon>Dikarya</taxon>
        <taxon>Ascomycota</taxon>
        <taxon>Pezizomycotina</taxon>
        <taxon>Dothideomycetes</taxon>
        <taxon>Pleosporomycetidae</taxon>
        <taxon>Pleosporales</taxon>
        <taxon>Pleosporineae</taxon>
        <taxon>Didymellaceae</taxon>
        <taxon>Didymella</taxon>
    </lineage>
</organism>
<dbReference type="RefSeq" id="XP_033445959.1">
    <property type="nucleotide sequence ID" value="XM_033596607.1"/>
</dbReference>
<feature type="compositionally biased region" description="Basic and acidic residues" evidence="1">
    <location>
        <begin position="10"/>
        <end position="23"/>
    </location>
</feature>
<feature type="region of interest" description="Disordered" evidence="1">
    <location>
        <begin position="1"/>
        <end position="23"/>
    </location>
</feature>